<organism evidence="5 6">
    <name type="scientific">Catenulispora pinistramenti</name>
    <dbReference type="NCBI Taxonomy" id="2705254"/>
    <lineage>
        <taxon>Bacteria</taxon>
        <taxon>Bacillati</taxon>
        <taxon>Actinomycetota</taxon>
        <taxon>Actinomycetes</taxon>
        <taxon>Catenulisporales</taxon>
        <taxon>Catenulisporaceae</taxon>
        <taxon>Catenulispora</taxon>
    </lineage>
</organism>
<accession>A0ABS5KVA1</accession>
<dbReference type="Proteomes" id="UP000730482">
    <property type="component" value="Unassembled WGS sequence"/>
</dbReference>
<comment type="similarity">
    <text evidence="2 3">Belongs to the pyridoxal phosphate-binding protein YggS/PROSC family.</text>
</comment>
<sequence length="248" mass="26053">MRDEDQGRAEEQQAWQTRREQIAANLAAVREDIATAARKAGRDPSDVTLIAVTKTYPASDVRVLAGLGVLDVGENRDQEAAPKAHATAGLGLRWHFIGQLQSNKASSVAGYADFVHSVDRARLIPALAKGAARYDKELTCLVQVDLGNAERMDDDSARGGAFPDRVPELADAIAAAPGLRLGGLMAVAPLGAEPGPAFERLYALAMRLRTAHPSATMISAGMSGDLGEAVAAGATHVRVGSAILGIRR</sequence>
<reference evidence="5 6" key="1">
    <citation type="submission" date="2020-02" db="EMBL/GenBank/DDBJ databases">
        <title>Acidophilic actinobacteria isolated from forest soil.</title>
        <authorList>
            <person name="Golinska P."/>
        </authorList>
    </citation>
    <scope>NUCLEOTIDE SEQUENCE [LARGE SCALE GENOMIC DNA]</scope>
    <source>
        <strain evidence="5 6">NL8</strain>
    </source>
</reference>
<keyword evidence="1 2" id="KW-0663">Pyridoxal phosphate</keyword>
<dbReference type="PROSITE" id="PS01211">
    <property type="entry name" value="UPF0001"/>
    <property type="match status" value="1"/>
</dbReference>
<protein>
    <recommendedName>
        <fullName evidence="2">Pyridoxal phosphate homeostasis protein</fullName>
        <shortName evidence="2">PLP homeostasis protein</shortName>
    </recommendedName>
</protein>
<feature type="modified residue" description="N6-(pyridoxal phosphate)lysine" evidence="2">
    <location>
        <position position="54"/>
    </location>
</feature>
<dbReference type="InterPro" id="IPR011078">
    <property type="entry name" value="PyrdxlP_homeostasis"/>
</dbReference>
<keyword evidence="6" id="KW-1185">Reference proteome</keyword>
<comment type="function">
    <text evidence="2">Pyridoxal 5'-phosphate (PLP)-binding protein, which is involved in PLP homeostasis.</text>
</comment>
<evidence type="ECO:0000259" key="4">
    <source>
        <dbReference type="Pfam" id="PF01168"/>
    </source>
</evidence>
<dbReference type="InterPro" id="IPR029066">
    <property type="entry name" value="PLP-binding_barrel"/>
</dbReference>
<proteinExistence type="inferred from homology"/>
<dbReference type="NCBIfam" id="TIGR00044">
    <property type="entry name" value="YggS family pyridoxal phosphate-dependent enzyme"/>
    <property type="match status" value="1"/>
</dbReference>
<dbReference type="RefSeq" id="WP_212011915.1">
    <property type="nucleotide sequence ID" value="NZ_JAAFYZ010000087.1"/>
</dbReference>
<dbReference type="PIRSF" id="PIRSF004848">
    <property type="entry name" value="YBL036c_PLPDEIII"/>
    <property type="match status" value="1"/>
</dbReference>
<dbReference type="EMBL" id="JAAFYZ010000087">
    <property type="protein sequence ID" value="MBS2549976.1"/>
    <property type="molecule type" value="Genomic_DNA"/>
</dbReference>
<dbReference type="CDD" id="cd00635">
    <property type="entry name" value="PLPDE_III_YBL036c_like"/>
    <property type="match status" value="1"/>
</dbReference>
<name>A0ABS5KVA1_9ACTN</name>
<dbReference type="PANTHER" id="PTHR10146:SF14">
    <property type="entry name" value="PYRIDOXAL PHOSPHATE HOMEOSTASIS PROTEIN"/>
    <property type="match status" value="1"/>
</dbReference>
<gene>
    <name evidence="5" type="ORF">KGQ19_24230</name>
</gene>
<comment type="caution">
    <text evidence="5">The sequence shown here is derived from an EMBL/GenBank/DDBJ whole genome shotgun (WGS) entry which is preliminary data.</text>
</comment>
<evidence type="ECO:0000256" key="3">
    <source>
        <dbReference type="RuleBase" id="RU004514"/>
    </source>
</evidence>
<dbReference type="Pfam" id="PF01168">
    <property type="entry name" value="Ala_racemase_N"/>
    <property type="match status" value="1"/>
</dbReference>
<evidence type="ECO:0000256" key="1">
    <source>
        <dbReference type="ARBA" id="ARBA00022898"/>
    </source>
</evidence>
<dbReference type="Gene3D" id="3.20.20.10">
    <property type="entry name" value="Alanine racemase"/>
    <property type="match status" value="1"/>
</dbReference>
<evidence type="ECO:0000313" key="6">
    <source>
        <dbReference type="Proteomes" id="UP000730482"/>
    </source>
</evidence>
<dbReference type="PANTHER" id="PTHR10146">
    <property type="entry name" value="PROLINE SYNTHETASE CO-TRANSCRIBED BACTERIAL HOMOLOG PROTEIN"/>
    <property type="match status" value="1"/>
</dbReference>
<dbReference type="SUPFAM" id="SSF51419">
    <property type="entry name" value="PLP-binding barrel"/>
    <property type="match status" value="1"/>
</dbReference>
<evidence type="ECO:0000256" key="2">
    <source>
        <dbReference type="HAMAP-Rule" id="MF_02087"/>
    </source>
</evidence>
<evidence type="ECO:0000313" key="5">
    <source>
        <dbReference type="EMBL" id="MBS2549976.1"/>
    </source>
</evidence>
<dbReference type="HAMAP" id="MF_02087">
    <property type="entry name" value="PLP_homeostasis"/>
    <property type="match status" value="1"/>
</dbReference>
<feature type="domain" description="Alanine racemase N-terminal" evidence="4">
    <location>
        <begin position="25"/>
        <end position="247"/>
    </location>
</feature>
<dbReference type="InterPro" id="IPR001608">
    <property type="entry name" value="Ala_racemase_N"/>
</dbReference>